<feature type="compositionally biased region" description="Basic and acidic residues" evidence="1">
    <location>
        <begin position="59"/>
        <end position="77"/>
    </location>
</feature>
<feature type="region of interest" description="Disordered" evidence="1">
    <location>
        <begin position="1"/>
        <end position="25"/>
    </location>
</feature>
<dbReference type="EMBL" id="CM001224">
    <property type="protein sequence ID" value="KEH19938.1"/>
    <property type="molecule type" value="Genomic_DNA"/>
</dbReference>
<dbReference type="AlphaFoldDB" id="A0A072TSY3"/>
<dbReference type="EnsemblPlants" id="KEH19938">
    <property type="protein sequence ID" value="KEH19938"/>
    <property type="gene ID" value="MTR_8g063215"/>
</dbReference>
<evidence type="ECO:0000313" key="4">
    <source>
        <dbReference type="Proteomes" id="UP000002051"/>
    </source>
</evidence>
<name>A0A072TSY3_MEDTR</name>
<keyword evidence="4" id="KW-1185">Reference proteome</keyword>
<reference evidence="2 4" key="2">
    <citation type="journal article" date="2014" name="BMC Genomics">
        <title>An improved genome release (version Mt4.0) for the model legume Medicago truncatula.</title>
        <authorList>
            <person name="Tang H."/>
            <person name="Krishnakumar V."/>
            <person name="Bidwell S."/>
            <person name="Rosen B."/>
            <person name="Chan A."/>
            <person name="Zhou S."/>
            <person name="Gentzbittel L."/>
            <person name="Childs K.L."/>
            <person name="Yandell M."/>
            <person name="Gundlach H."/>
            <person name="Mayer K.F."/>
            <person name="Schwartz D.C."/>
            <person name="Town C.D."/>
        </authorList>
    </citation>
    <scope>GENOME REANNOTATION</scope>
    <source>
        <strain evidence="2">A17</strain>
        <strain evidence="3 4">cv. Jemalong A17</strain>
    </source>
</reference>
<evidence type="ECO:0000313" key="3">
    <source>
        <dbReference type="EnsemblPlants" id="KEH19938"/>
    </source>
</evidence>
<dbReference type="Proteomes" id="UP000002051">
    <property type="component" value="Chromosome 8"/>
</dbReference>
<reference evidence="3" key="3">
    <citation type="submission" date="2015-04" db="UniProtKB">
        <authorList>
            <consortium name="EnsemblPlants"/>
        </authorList>
    </citation>
    <scope>IDENTIFICATION</scope>
    <source>
        <strain evidence="3">cv. Jemalong A17</strain>
    </source>
</reference>
<organism evidence="2 4">
    <name type="scientific">Medicago truncatula</name>
    <name type="common">Barrel medic</name>
    <name type="synonym">Medicago tribuloides</name>
    <dbReference type="NCBI Taxonomy" id="3880"/>
    <lineage>
        <taxon>Eukaryota</taxon>
        <taxon>Viridiplantae</taxon>
        <taxon>Streptophyta</taxon>
        <taxon>Embryophyta</taxon>
        <taxon>Tracheophyta</taxon>
        <taxon>Spermatophyta</taxon>
        <taxon>Magnoliopsida</taxon>
        <taxon>eudicotyledons</taxon>
        <taxon>Gunneridae</taxon>
        <taxon>Pentapetalae</taxon>
        <taxon>rosids</taxon>
        <taxon>fabids</taxon>
        <taxon>Fabales</taxon>
        <taxon>Fabaceae</taxon>
        <taxon>Papilionoideae</taxon>
        <taxon>50 kb inversion clade</taxon>
        <taxon>NPAAA clade</taxon>
        <taxon>Hologalegina</taxon>
        <taxon>IRL clade</taxon>
        <taxon>Trifolieae</taxon>
        <taxon>Medicago</taxon>
    </lineage>
</organism>
<accession>A0A072TSY3</accession>
<sequence length="77" mass="9039">MINIAKNVNGTKRTLQQDMKSNNVAQDDEQHNVALGQQNHKKLDICENHLFRLKRRKKIQMDDSRSKNDLKSLIPRE</sequence>
<evidence type="ECO:0000313" key="2">
    <source>
        <dbReference type="EMBL" id="KEH19938.1"/>
    </source>
</evidence>
<dbReference type="HOGENOM" id="CLU_2641924_0_0_1"/>
<protein>
    <submittedName>
        <fullName evidence="2 3">Uncharacterized protein</fullName>
    </submittedName>
</protein>
<proteinExistence type="predicted"/>
<evidence type="ECO:0000256" key="1">
    <source>
        <dbReference type="SAM" id="MobiDB-lite"/>
    </source>
</evidence>
<feature type="region of interest" description="Disordered" evidence="1">
    <location>
        <begin position="58"/>
        <end position="77"/>
    </location>
</feature>
<reference evidence="2 4" key="1">
    <citation type="journal article" date="2011" name="Nature">
        <title>The Medicago genome provides insight into the evolution of rhizobial symbioses.</title>
        <authorList>
            <person name="Young N.D."/>
            <person name="Debelle F."/>
            <person name="Oldroyd G.E."/>
            <person name="Geurts R."/>
            <person name="Cannon S.B."/>
            <person name="Udvardi M.K."/>
            <person name="Benedito V.A."/>
            <person name="Mayer K.F."/>
            <person name="Gouzy J."/>
            <person name="Schoof H."/>
            <person name="Van de Peer Y."/>
            <person name="Proost S."/>
            <person name="Cook D.R."/>
            <person name="Meyers B.C."/>
            <person name="Spannagl M."/>
            <person name="Cheung F."/>
            <person name="De Mita S."/>
            <person name="Krishnakumar V."/>
            <person name="Gundlach H."/>
            <person name="Zhou S."/>
            <person name="Mudge J."/>
            <person name="Bharti A.K."/>
            <person name="Murray J.D."/>
            <person name="Naoumkina M.A."/>
            <person name="Rosen B."/>
            <person name="Silverstein K.A."/>
            <person name="Tang H."/>
            <person name="Rombauts S."/>
            <person name="Zhao P.X."/>
            <person name="Zhou P."/>
            <person name="Barbe V."/>
            <person name="Bardou P."/>
            <person name="Bechner M."/>
            <person name="Bellec A."/>
            <person name="Berger A."/>
            <person name="Berges H."/>
            <person name="Bidwell S."/>
            <person name="Bisseling T."/>
            <person name="Choisne N."/>
            <person name="Couloux A."/>
            <person name="Denny R."/>
            <person name="Deshpande S."/>
            <person name="Dai X."/>
            <person name="Doyle J.J."/>
            <person name="Dudez A.M."/>
            <person name="Farmer A.D."/>
            <person name="Fouteau S."/>
            <person name="Franken C."/>
            <person name="Gibelin C."/>
            <person name="Gish J."/>
            <person name="Goldstein S."/>
            <person name="Gonzalez A.J."/>
            <person name="Green P.J."/>
            <person name="Hallab A."/>
            <person name="Hartog M."/>
            <person name="Hua A."/>
            <person name="Humphray S.J."/>
            <person name="Jeong D.H."/>
            <person name="Jing Y."/>
            <person name="Jocker A."/>
            <person name="Kenton S.M."/>
            <person name="Kim D.J."/>
            <person name="Klee K."/>
            <person name="Lai H."/>
            <person name="Lang C."/>
            <person name="Lin S."/>
            <person name="Macmil S.L."/>
            <person name="Magdelenat G."/>
            <person name="Matthews L."/>
            <person name="McCorrison J."/>
            <person name="Monaghan E.L."/>
            <person name="Mun J.H."/>
            <person name="Najar F.Z."/>
            <person name="Nicholson C."/>
            <person name="Noirot C."/>
            <person name="O'Bleness M."/>
            <person name="Paule C.R."/>
            <person name="Poulain J."/>
            <person name="Prion F."/>
            <person name="Qin B."/>
            <person name="Qu C."/>
            <person name="Retzel E.F."/>
            <person name="Riddle C."/>
            <person name="Sallet E."/>
            <person name="Samain S."/>
            <person name="Samson N."/>
            <person name="Sanders I."/>
            <person name="Saurat O."/>
            <person name="Scarpelli C."/>
            <person name="Schiex T."/>
            <person name="Segurens B."/>
            <person name="Severin A.J."/>
            <person name="Sherrier D.J."/>
            <person name="Shi R."/>
            <person name="Sims S."/>
            <person name="Singer S.R."/>
            <person name="Sinharoy S."/>
            <person name="Sterck L."/>
            <person name="Viollet A."/>
            <person name="Wang B.B."/>
            <person name="Wang K."/>
            <person name="Wang M."/>
            <person name="Wang X."/>
            <person name="Warfsmann J."/>
            <person name="Weissenbach J."/>
            <person name="White D.D."/>
            <person name="White J.D."/>
            <person name="Wiley G.B."/>
            <person name="Wincker P."/>
            <person name="Xing Y."/>
            <person name="Yang L."/>
            <person name="Yao Z."/>
            <person name="Ying F."/>
            <person name="Zhai J."/>
            <person name="Zhou L."/>
            <person name="Zuber A."/>
            <person name="Denarie J."/>
            <person name="Dixon R.A."/>
            <person name="May G.D."/>
            <person name="Schwartz D.C."/>
            <person name="Rogers J."/>
            <person name="Quetier F."/>
            <person name="Town C.D."/>
            <person name="Roe B.A."/>
        </authorList>
    </citation>
    <scope>NUCLEOTIDE SEQUENCE [LARGE SCALE GENOMIC DNA]</scope>
    <source>
        <strain evidence="2">A17</strain>
        <strain evidence="3 4">cv. Jemalong A17</strain>
    </source>
</reference>
<gene>
    <name evidence="2" type="ordered locus">MTR_8g063215</name>
</gene>